<feature type="transmembrane region" description="Helical" evidence="7">
    <location>
        <begin position="277"/>
        <end position="297"/>
    </location>
</feature>
<evidence type="ECO:0000256" key="5">
    <source>
        <dbReference type="ARBA" id="ARBA00022989"/>
    </source>
</evidence>
<dbReference type="EMBL" id="JAUYVI010000001">
    <property type="protein sequence ID" value="MDQ7246414.1"/>
    <property type="molecule type" value="Genomic_DNA"/>
</dbReference>
<feature type="transmembrane region" description="Helical" evidence="7">
    <location>
        <begin position="90"/>
        <end position="110"/>
    </location>
</feature>
<feature type="transmembrane region" description="Helical" evidence="7">
    <location>
        <begin position="122"/>
        <end position="142"/>
    </location>
</feature>
<dbReference type="Pfam" id="PF00528">
    <property type="entry name" value="BPD_transp_1"/>
    <property type="match status" value="1"/>
</dbReference>
<name>A0ABU0YFC2_9PROT</name>
<dbReference type="RefSeq" id="WP_379953799.1">
    <property type="nucleotide sequence ID" value="NZ_JAUYVI010000001.1"/>
</dbReference>
<reference evidence="10" key="1">
    <citation type="submission" date="2023-08" db="EMBL/GenBank/DDBJ databases">
        <title>Rhodospirillaceae gen. nov., a novel taxon isolated from the Yangtze River Yuezi River estuary sludge.</title>
        <authorList>
            <person name="Ruan L."/>
        </authorList>
    </citation>
    <scope>NUCLEOTIDE SEQUENCE [LARGE SCALE GENOMIC DNA]</scope>
    <source>
        <strain evidence="10">R-7</strain>
    </source>
</reference>
<dbReference type="Proteomes" id="UP001230156">
    <property type="component" value="Unassembled WGS sequence"/>
</dbReference>
<organism evidence="9 10">
    <name type="scientific">Dongia sedimenti</name>
    <dbReference type="NCBI Taxonomy" id="3064282"/>
    <lineage>
        <taxon>Bacteria</taxon>
        <taxon>Pseudomonadati</taxon>
        <taxon>Pseudomonadota</taxon>
        <taxon>Alphaproteobacteria</taxon>
        <taxon>Rhodospirillales</taxon>
        <taxon>Dongiaceae</taxon>
        <taxon>Dongia</taxon>
    </lineage>
</organism>
<dbReference type="InterPro" id="IPR000515">
    <property type="entry name" value="MetI-like"/>
</dbReference>
<evidence type="ECO:0000256" key="6">
    <source>
        <dbReference type="ARBA" id="ARBA00023136"/>
    </source>
</evidence>
<evidence type="ECO:0000256" key="1">
    <source>
        <dbReference type="ARBA" id="ARBA00004651"/>
    </source>
</evidence>
<feature type="domain" description="ABC transmembrane type-1" evidence="8">
    <location>
        <begin position="84"/>
        <end position="296"/>
    </location>
</feature>
<dbReference type="Gene3D" id="1.10.3720.10">
    <property type="entry name" value="MetI-like"/>
    <property type="match status" value="1"/>
</dbReference>
<evidence type="ECO:0000256" key="3">
    <source>
        <dbReference type="ARBA" id="ARBA00022475"/>
    </source>
</evidence>
<dbReference type="SUPFAM" id="SSF161098">
    <property type="entry name" value="MetI-like"/>
    <property type="match status" value="1"/>
</dbReference>
<comment type="subcellular location">
    <subcellularLocation>
        <location evidence="1 7">Cell membrane</location>
        <topology evidence="1 7">Multi-pass membrane protein</topology>
    </subcellularLocation>
</comment>
<dbReference type="PANTHER" id="PTHR43005">
    <property type="entry name" value="BLR7065 PROTEIN"/>
    <property type="match status" value="1"/>
</dbReference>
<accession>A0ABU0YFC2</accession>
<sequence length="307" mass="34095">MTDVVKRGTTMRRRERLQGAGMDLALPYLLLAPAVLIVLAVLVYPLWDGLRASLMFYRYGKPLDFVGLDNYIQLWTDPQFLNSLWVTVRFVFFSVALETILGLALALFCLREFYGIRILRTILIIPMVITPVVVAIVFRLIYASDAGMLTAFSEAMGGGQVQILGDPLKAFTGLVVLDVWEWTPLMFLILLAGLQSLPQEPFEAARVDGAGPWRTFVDHTLPMLRPVLAIAIVLRTIDAFGTFDQVFVLTRGGPGEATRLLPILGYEMAFKFQQTGYAAALFVTIGLIILAFALFAVRMLKRAGPDT</sequence>
<keyword evidence="3" id="KW-1003">Cell membrane</keyword>
<comment type="similarity">
    <text evidence="7">Belongs to the binding-protein-dependent transport system permease family.</text>
</comment>
<gene>
    <name evidence="9" type="ORF">Q8A70_01990</name>
</gene>
<feature type="transmembrane region" description="Helical" evidence="7">
    <location>
        <begin position="21"/>
        <end position="47"/>
    </location>
</feature>
<evidence type="ECO:0000256" key="4">
    <source>
        <dbReference type="ARBA" id="ARBA00022692"/>
    </source>
</evidence>
<keyword evidence="5 7" id="KW-1133">Transmembrane helix</keyword>
<evidence type="ECO:0000313" key="10">
    <source>
        <dbReference type="Proteomes" id="UP001230156"/>
    </source>
</evidence>
<protein>
    <submittedName>
        <fullName evidence="9">Sugar ABC transporter permease</fullName>
    </submittedName>
</protein>
<dbReference type="PANTHER" id="PTHR43005:SF2">
    <property type="entry name" value="INTEGRAL MEMBRANE SUGAR TRANSPORT PROTEIN"/>
    <property type="match status" value="1"/>
</dbReference>
<evidence type="ECO:0000259" key="8">
    <source>
        <dbReference type="PROSITE" id="PS50928"/>
    </source>
</evidence>
<keyword evidence="2 7" id="KW-0813">Transport</keyword>
<dbReference type="InterPro" id="IPR035906">
    <property type="entry name" value="MetI-like_sf"/>
</dbReference>
<keyword evidence="10" id="KW-1185">Reference proteome</keyword>
<comment type="caution">
    <text evidence="9">The sequence shown here is derived from an EMBL/GenBank/DDBJ whole genome shotgun (WGS) entry which is preliminary data.</text>
</comment>
<evidence type="ECO:0000256" key="2">
    <source>
        <dbReference type="ARBA" id="ARBA00022448"/>
    </source>
</evidence>
<evidence type="ECO:0000313" key="9">
    <source>
        <dbReference type="EMBL" id="MDQ7246414.1"/>
    </source>
</evidence>
<evidence type="ECO:0000256" key="7">
    <source>
        <dbReference type="RuleBase" id="RU363032"/>
    </source>
</evidence>
<proteinExistence type="inferred from homology"/>
<dbReference type="CDD" id="cd06261">
    <property type="entry name" value="TM_PBP2"/>
    <property type="match status" value="1"/>
</dbReference>
<keyword evidence="4 7" id="KW-0812">Transmembrane</keyword>
<dbReference type="PROSITE" id="PS50928">
    <property type="entry name" value="ABC_TM1"/>
    <property type="match status" value="1"/>
</dbReference>
<keyword evidence="6 7" id="KW-0472">Membrane</keyword>